<accession>A0ABX0QA88</accession>
<dbReference type="RefSeq" id="WP_166690678.1">
    <property type="nucleotide sequence ID" value="NZ_WAEL01000001.1"/>
</dbReference>
<protein>
    <submittedName>
        <fullName evidence="3">Vanadium-dependent haloperoxidase</fullName>
    </submittedName>
</protein>
<comment type="caution">
    <text evidence="3">The sequence shown here is derived from an EMBL/GenBank/DDBJ whole genome shotgun (WGS) entry which is preliminary data.</text>
</comment>
<dbReference type="Pfam" id="PF01569">
    <property type="entry name" value="PAP2"/>
    <property type="match status" value="1"/>
</dbReference>
<evidence type="ECO:0000313" key="3">
    <source>
        <dbReference type="EMBL" id="NID08869.1"/>
    </source>
</evidence>
<dbReference type="PANTHER" id="PTHR34599:SF1">
    <property type="entry name" value="PHOSPHATIDIC ACID PHOSPHATASE TYPE 2_HALOPEROXIDASE DOMAIN-CONTAINING PROTEIN"/>
    <property type="match status" value="1"/>
</dbReference>
<evidence type="ECO:0000313" key="4">
    <source>
        <dbReference type="Proteomes" id="UP000606008"/>
    </source>
</evidence>
<keyword evidence="4" id="KW-1185">Reference proteome</keyword>
<keyword evidence="1" id="KW-0732">Signal</keyword>
<reference evidence="4" key="1">
    <citation type="submission" date="2019-09" db="EMBL/GenBank/DDBJ databases">
        <authorList>
            <person name="Jung D.-H."/>
        </authorList>
    </citation>
    <scope>NUCLEOTIDE SEQUENCE [LARGE SCALE GENOMIC DNA]</scope>
    <source>
        <strain evidence="4">JA-25</strain>
    </source>
</reference>
<dbReference type="InterPro" id="IPR000326">
    <property type="entry name" value="PAP2/HPO"/>
</dbReference>
<name>A0ABX0QA88_9BACT</name>
<sequence>MKKAFVFLLLLGLAACQSSDPKPEPTLDSATSVALRWGQMTLALMHQLPFNSPTYGSRLLGYAGLTMYECVVNSSPTHQSLAGQLSGLTALPKPEVGQPYNYPLALNAGQAMILKKLAPFAPEARLRRIDSLAVSINGELAVNEKPEVVSRSLAYGEAIAEAIFNWSKTDGGYEGYKQNFNPAYVFPRGAGYWTPPTNGQIITGFPLHPAWGQNRTFAPANGTLPVPAMTRYSTNPKSSYYLGYQAVYLKNKRLTPSEKAIAAWWADDPTETFSPPGHSYSIANSVVKTSGADLVKAAETYARVGMAVADGFVNCWKAKYTYHCERPSTYVRANIDPNWTQFWPEPPFPAFYSGHSVQSAAAATVLASLYGPRFRFVDTSHAGRPRDQFRRIDYVPRAFSSFWATAEEAALSRFYGGIHTLQDNQIGLEEGKKIGQHINALNWYR</sequence>
<dbReference type="PROSITE" id="PS51257">
    <property type="entry name" value="PROKAR_LIPOPROTEIN"/>
    <property type="match status" value="1"/>
</dbReference>
<gene>
    <name evidence="3" type="ORF">F7231_01670</name>
</gene>
<dbReference type="PANTHER" id="PTHR34599">
    <property type="entry name" value="PEROXIDASE-RELATED"/>
    <property type="match status" value="1"/>
</dbReference>
<dbReference type="Gene3D" id="1.10.606.20">
    <property type="match status" value="1"/>
</dbReference>
<feature type="signal peptide" evidence="1">
    <location>
        <begin position="1"/>
        <end position="18"/>
    </location>
</feature>
<dbReference type="CDD" id="cd03398">
    <property type="entry name" value="PAP2_haloperoxidase"/>
    <property type="match status" value="1"/>
</dbReference>
<proteinExistence type="predicted"/>
<evidence type="ECO:0000259" key="2">
    <source>
        <dbReference type="Pfam" id="PF01569"/>
    </source>
</evidence>
<evidence type="ECO:0000256" key="1">
    <source>
        <dbReference type="SAM" id="SignalP"/>
    </source>
</evidence>
<dbReference type="Proteomes" id="UP000606008">
    <property type="component" value="Unassembled WGS sequence"/>
</dbReference>
<reference evidence="4" key="2">
    <citation type="submission" date="2023-07" db="EMBL/GenBank/DDBJ databases">
        <authorList>
            <person name="Jung D.-H."/>
        </authorList>
    </citation>
    <scope>NUCLEOTIDE SEQUENCE [LARGE SCALE GENOMIC DNA]</scope>
    <source>
        <strain evidence="4">JA-25</strain>
    </source>
</reference>
<feature type="domain" description="Phosphatidic acid phosphatase type 2/haloperoxidase" evidence="2">
    <location>
        <begin position="305"/>
        <end position="427"/>
    </location>
</feature>
<dbReference type="SUPFAM" id="SSF48317">
    <property type="entry name" value="Acid phosphatase/Vanadium-dependent haloperoxidase"/>
    <property type="match status" value="1"/>
</dbReference>
<feature type="chain" id="PRO_5046325020" evidence="1">
    <location>
        <begin position="19"/>
        <end position="445"/>
    </location>
</feature>
<dbReference type="EMBL" id="WAEL01000001">
    <property type="protein sequence ID" value="NID08869.1"/>
    <property type="molecule type" value="Genomic_DNA"/>
</dbReference>
<dbReference type="InterPro" id="IPR036938">
    <property type="entry name" value="PAP2/HPO_sf"/>
</dbReference>
<organism evidence="3 4">
    <name type="scientific">Fibrivirga algicola</name>
    <dbReference type="NCBI Taxonomy" id="2950420"/>
    <lineage>
        <taxon>Bacteria</taxon>
        <taxon>Pseudomonadati</taxon>
        <taxon>Bacteroidota</taxon>
        <taxon>Cytophagia</taxon>
        <taxon>Cytophagales</taxon>
        <taxon>Spirosomataceae</taxon>
        <taxon>Fibrivirga</taxon>
    </lineage>
</organism>
<dbReference type="InterPro" id="IPR052559">
    <property type="entry name" value="V-haloperoxidase"/>
</dbReference>